<keyword evidence="7" id="KW-1185">Reference proteome</keyword>
<dbReference type="PROSITE" id="PS00036">
    <property type="entry name" value="BZIP_BASIC"/>
    <property type="match status" value="1"/>
</dbReference>
<dbReference type="Proteomes" id="UP000650833">
    <property type="component" value="Unassembled WGS sequence"/>
</dbReference>
<dbReference type="GO" id="GO:0000976">
    <property type="term" value="F:transcription cis-regulatory region binding"/>
    <property type="evidence" value="ECO:0007669"/>
    <property type="project" value="InterPro"/>
</dbReference>
<dbReference type="PANTHER" id="PTHR40621:SF6">
    <property type="entry name" value="AP-1-LIKE TRANSCRIPTION FACTOR YAP1-RELATED"/>
    <property type="match status" value="1"/>
</dbReference>
<proteinExistence type="predicted"/>
<protein>
    <recommendedName>
        <fullName evidence="5">BZIP domain-containing protein</fullName>
    </recommendedName>
</protein>
<keyword evidence="2" id="KW-0539">Nucleus</keyword>
<comment type="caution">
    <text evidence="6">The sequence shown here is derived from an EMBL/GenBank/DDBJ whole genome shotgun (WGS) entry which is preliminary data.</text>
</comment>
<evidence type="ECO:0000256" key="4">
    <source>
        <dbReference type="SAM" id="MobiDB-lite"/>
    </source>
</evidence>
<feature type="domain" description="BZIP" evidence="5">
    <location>
        <begin position="24"/>
        <end position="38"/>
    </location>
</feature>
<dbReference type="InterPro" id="IPR004827">
    <property type="entry name" value="bZIP"/>
</dbReference>
<dbReference type="InterPro" id="IPR050936">
    <property type="entry name" value="AP-1-like"/>
</dbReference>
<evidence type="ECO:0000256" key="1">
    <source>
        <dbReference type="ARBA" id="ARBA00004123"/>
    </source>
</evidence>
<feature type="coiled-coil region" evidence="3">
    <location>
        <begin position="57"/>
        <end position="91"/>
    </location>
</feature>
<dbReference type="CDD" id="cd14688">
    <property type="entry name" value="bZIP_YAP"/>
    <property type="match status" value="1"/>
</dbReference>
<accession>A0A8H7QWM9</accession>
<dbReference type="PANTHER" id="PTHR40621">
    <property type="entry name" value="TRANSCRIPTION FACTOR KAPC-RELATED"/>
    <property type="match status" value="1"/>
</dbReference>
<reference evidence="6" key="1">
    <citation type="submission" date="2020-12" db="EMBL/GenBank/DDBJ databases">
        <title>Metabolic potential, ecology and presence of endohyphal bacteria is reflected in genomic diversity of Mucoromycotina.</title>
        <authorList>
            <person name="Muszewska A."/>
            <person name="Okrasinska A."/>
            <person name="Steczkiewicz K."/>
            <person name="Drgas O."/>
            <person name="Orlowska M."/>
            <person name="Perlinska-Lenart U."/>
            <person name="Aleksandrzak-Piekarczyk T."/>
            <person name="Szatraj K."/>
            <person name="Zielenkiewicz U."/>
            <person name="Pilsyk S."/>
            <person name="Malc E."/>
            <person name="Mieczkowski P."/>
            <person name="Kruszewska J.S."/>
            <person name="Biernat P."/>
            <person name="Pawlowska J."/>
        </authorList>
    </citation>
    <scope>NUCLEOTIDE SEQUENCE</scope>
    <source>
        <strain evidence="6">CBS 226.32</strain>
    </source>
</reference>
<comment type="subcellular location">
    <subcellularLocation>
        <location evidence="1">Nucleus</location>
    </subcellularLocation>
</comment>
<dbReference type="AlphaFoldDB" id="A0A8H7QWM9"/>
<organism evidence="6 7">
    <name type="scientific">Mucor plumbeus</name>
    <dbReference type="NCBI Taxonomy" id="97098"/>
    <lineage>
        <taxon>Eukaryota</taxon>
        <taxon>Fungi</taxon>
        <taxon>Fungi incertae sedis</taxon>
        <taxon>Mucoromycota</taxon>
        <taxon>Mucoromycotina</taxon>
        <taxon>Mucoromycetes</taxon>
        <taxon>Mucorales</taxon>
        <taxon>Mucorineae</taxon>
        <taxon>Mucoraceae</taxon>
        <taxon>Mucor</taxon>
    </lineage>
</organism>
<dbReference type="EMBL" id="JAEPRC010000325">
    <property type="protein sequence ID" value="KAG2200117.1"/>
    <property type="molecule type" value="Genomic_DNA"/>
</dbReference>
<evidence type="ECO:0000256" key="3">
    <source>
        <dbReference type="SAM" id="Coils"/>
    </source>
</evidence>
<dbReference type="OrthoDB" id="2285533at2759"/>
<gene>
    <name evidence="6" type="ORF">INT46_000199</name>
</gene>
<feature type="region of interest" description="Disordered" evidence="4">
    <location>
        <begin position="1"/>
        <end position="31"/>
    </location>
</feature>
<name>A0A8H7QWM9_9FUNG</name>
<sequence length="202" mass="22507">MNIDSNEQYAPKVGRHRVFSNEQRRDRNRKAQAAFRDRRNKYTNTLETAIVGFEETIKSLKETNNQSIERAQVAEERSQQLSSEVISLQRLLEMVLADNQRLQAQINVTSMSTSNDMLPLSPNNSSLGSDKMSPSNSIHHIFDDVFTNPVTTTTTTTAAATTATETIICSPVSSSSVEQLELFNSLNNQIITGESLRLKAAI</sequence>
<dbReference type="Gene3D" id="1.20.5.170">
    <property type="match status" value="1"/>
</dbReference>
<evidence type="ECO:0000313" key="6">
    <source>
        <dbReference type="EMBL" id="KAG2200117.1"/>
    </source>
</evidence>
<dbReference type="InterPro" id="IPR046347">
    <property type="entry name" value="bZIP_sf"/>
</dbReference>
<dbReference type="GO" id="GO:0001228">
    <property type="term" value="F:DNA-binding transcription activator activity, RNA polymerase II-specific"/>
    <property type="evidence" value="ECO:0007669"/>
    <property type="project" value="TreeGrafter"/>
</dbReference>
<dbReference type="GO" id="GO:0090575">
    <property type="term" value="C:RNA polymerase II transcription regulator complex"/>
    <property type="evidence" value="ECO:0007669"/>
    <property type="project" value="TreeGrafter"/>
</dbReference>
<dbReference type="SUPFAM" id="SSF57959">
    <property type="entry name" value="Leucine zipper domain"/>
    <property type="match status" value="1"/>
</dbReference>
<evidence type="ECO:0000259" key="5">
    <source>
        <dbReference type="PROSITE" id="PS00036"/>
    </source>
</evidence>
<evidence type="ECO:0000256" key="2">
    <source>
        <dbReference type="ARBA" id="ARBA00023242"/>
    </source>
</evidence>
<evidence type="ECO:0000313" key="7">
    <source>
        <dbReference type="Proteomes" id="UP000650833"/>
    </source>
</evidence>
<keyword evidence="3" id="KW-0175">Coiled coil</keyword>